<dbReference type="OrthoDB" id="3793866at2759"/>
<dbReference type="PANTHER" id="PTHR38790:SF4">
    <property type="entry name" value="2EXR DOMAIN-CONTAINING PROTEIN"/>
    <property type="match status" value="1"/>
</dbReference>
<dbReference type="EMBL" id="CAJRGZ010000022">
    <property type="protein sequence ID" value="CAG5174372.1"/>
    <property type="molecule type" value="Genomic_DNA"/>
</dbReference>
<sequence>MPGPATKAEPKMQMAATAVRHTVVSTRNQLDSPFLRLPSEIRNQIYYFALGDHEIYLMPSGNGQRMLRGRPNHQQAWNLKPMTQILAMNLPLACSQIRRELGQYFPFTFNSFGATTSPGVSLMLEPLTIGQRDKIEVITTNYTHASRKTWQYDYVTLSTLPSLKLLVLRDLGTMDDEEKDRTFEDFQNGIKNRTVKIEILDIC</sequence>
<dbReference type="RefSeq" id="XP_043171335.1">
    <property type="nucleotide sequence ID" value="XM_043315400.1"/>
</dbReference>
<name>A0A8J2I962_9PLEO</name>
<keyword evidence="2" id="KW-1185">Reference proteome</keyword>
<gene>
    <name evidence="1" type="ORF">ALTATR162_LOCUS7771</name>
</gene>
<proteinExistence type="predicted"/>
<dbReference type="PANTHER" id="PTHR38790">
    <property type="entry name" value="2EXR DOMAIN-CONTAINING PROTEIN-RELATED"/>
    <property type="match status" value="1"/>
</dbReference>
<accession>A0A8J2I962</accession>
<evidence type="ECO:0000313" key="2">
    <source>
        <dbReference type="Proteomes" id="UP000676310"/>
    </source>
</evidence>
<evidence type="ECO:0000313" key="1">
    <source>
        <dbReference type="EMBL" id="CAG5174372.1"/>
    </source>
</evidence>
<dbReference type="GeneID" id="67019808"/>
<protein>
    <submittedName>
        <fullName evidence="1">Uncharacterized protein</fullName>
    </submittedName>
</protein>
<reference evidence="1" key="1">
    <citation type="submission" date="2021-05" db="EMBL/GenBank/DDBJ databases">
        <authorList>
            <person name="Stam R."/>
        </authorList>
    </citation>
    <scope>NUCLEOTIDE SEQUENCE</scope>
    <source>
        <strain evidence="1">CS162</strain>
    </source>
</reference>
<comment type="caution">
    <text evidence="1">The sequence shown here is derived from an EMBL/GenBank/DDBJ whole genome shotgun (WGS) entry which is preliminary data.</text>
</comment>
<organism evidence="1 2">
    <name type="scientific">Alternaria atra</name>
    <dbReference type="NCBI Taxonomy" id="119953"/>
    <lineage>
        <taxon>Eukaryota</taxon>
        <taxon>Fungi</taxon>
        <taxon>Dikarya</taxon>
        <taxon>Ascomycota</taxon>
        <taxon>Pezizomycotina</taxon>
        <taxon>Dothideomycetes</taxon>
        <taxon>Pleosporomycetidae</taxon>
        <taxon>Pleosporales</taxon>
        <taxon>Pleosporineae</taxon>
        <taxon>Pleosporaceae</taxon>
        <taxon>Alternaria</taxon>
        <taxon>Alternaria sect. Ulocladioides</taxon>
    </lineage>
</organism>
<dbReference type="Proteomes" id="UP000676310">
    <property type="component" value="Unassembled WGS sequence"/>
</dbReference>
<dbReference type="AlphaFoldDB" id="A0A8J2I962"/>